<dbReference type="RefSeq" id="WP_148918137.1">
    <property type="nucleotide sequence ID" value="NZ_VTAV01000002.1"/>
</dbReference>
<evidence type="ECO:0000313" key="1">
    <source>
        <dbReference type="EMBL" id="TYR37396.1"/>
    </source>
</evidence>
<proteinExistence type="predicted"/>
<name>A0A5D4H954_9SPHI</name>
<accession>A0A5D4H954</accession>
<comment type="caution">
    <text evidence="1">The sequence shown here is derived from an EMBL/GenBank/DDBJ whole genome shotgun (WGS) entry which is preliminary data.</text>
</comment>
<protein>
    <submittedName>
        <fullName evidence="1">Uncharacterized protein</fullName>
    </submittedName>
</protein>
<evidence type="ECO:0000313" key="2">
    <source>
        <dbReference type="Proteomes" id="UP000322362"/>
    </source>
</evidence>
<sequence>MQGNEIKRRVVMIDPRKTLNKLLYAGEIARVEFISNCSKEIAIVHFDERGIYNAYNIKDLLVIYPERLLFENICKNFGKLDDNDMREIFAVVTNYQKRYYEDSFRIGLKNKQIAPLCITDLGSILRPAELLSL</sequence>
<gene>
    <name evidence="1" type="ORF">FXV77_05155</name>
</gene>
<reference evidence="1 2" key="1">
    <citation type="submission" date="2019-08" db="EMBL/GenBank/DDBJ databases">
        <title>Phlebobacter frassis gen. nov. sp. nov., a new member of family Sphingobacteriaceae isolated from sand fly rearing media.</title>
        <authorList>
            <person name="Kakumanu M.L."/>
            <person name="Marayati B.F."/>
            <person name="Wada-Katsumata A."/>
            <person name="Wasserberg G."/>
            <person name="Schal C."/>
            <person name="Apperson C.S."/>
            <person name="Ponnusamy L."/>
        </authorList>
    </citation>
    <scope>NUCLEOTIDE SEQUENCE [LARGE SCALE GENOMIC DNA]</scope>
    <source>
        <strain evidence="1 2">SSI9</strain>
    </source>
</reference>
<dbReference type="Proteomes" id="UP000322362">
    <property type="component" value="Unassembled WGS sequence"/>
</dbReference>
<keyword evidence="2" id="KW-1185">Reference proteome</keyword>
<dbReference type="AlphaFoldDB" id="A0A5D4H954"/>
<organism evidence="1 2">
    <name type="scientific">Sphingobacterium phlebotomi</name>
    <dbReference type="NCBI Taxonomy" id="2605433"/>
    <lineage>
        <taxon>Bacteria</taxon>
        <taxon>Pseudomonadati</taxon>
        <taxon>Bacteroidota</taxon>
        <taxon>Sphingobacteriia</taxon>
        <taxon>Sphingobacteriales</taxon>
        <taxon>Sphingobacteriaceae</taxon>
        <taxon>Sphingobacterium</taxon>
    </lineage>
</organism>
<dbReference type="EMBL" id="VTAV01000002">
    <property type="protein sequence ID" value="TYR37396.1"/>
    <property type="molecule type" value="Genomic_DNA"/>
</dbReference>